<gene>
    <name evidence="4" type="ORF">K7X08_029057</name>
</gene>
<dbReference type="OrthoDB" id="1737132at2759"/>
<evidence type="ECO:0008006" key="6">
    <source>
        <dbReference type="Google" id="ProtNLM"/>
    </source>
</evidence>
<keyword evidence="5" id="KW-1185">Reference proteome</keyword>
<dbReference type="EMBL" id="JAJAGQ010000024">
    <property type="protein sequence ID" value="KAJ8526580.1"/>
    <property type="molecule type" value="Genomic_DNA"/>
</dbReference>
<proteinExistence type="predicted"/>
<accession>A0A9Q1QVK3</accession>
<reference evidence="5" key="1">
    <citation type="journal article" date="2023" name="Proc. Natl. Acad. Sci. U.S.A.">
        <title>Genomic and structural basis for evolution of tropane alkaloid biosynthesis.</title>
        <authorList>
            <person name="Wanga Y.-J."/>
            <person name="Taina T."/>
            <person name="Yua J.-Y."/>
            <person name="Lia J."/>
            <person name="Xua B."/>
            <person name="Chenc J."/>
            <person name="D'Auriad J.C."/>
            <person name="Huanga J.-P."/>
            <person name="Huanga S.-X."/>
        </authorList>
    </citation>
    <scope>NUCLEOTIDE SEQUENCE [LARGE SCALE GENOMIC DNA]</scope>
    <source>
        <strain evidence="5">cv. KIB-2019</strain>
    </source>
</reference>
<dbReference type="SUPFAM" id="SSF48179">
    <property type="entry name" value="6-phosphogluconate dehydrogenase C-terminal domain-like"/>
    <property type="match status" value="1"/>
</dbReference>
<sequence length="114" mass="12712">MEYEDDNGLQLQRYSACRCKKDGGGYYLYKKGKSPEPDPSVLQIVEESRRLASIMSGEEPISVTDQEIVEMLFFPVVNEACRVIEEGVVVRASDLDNASVHGMKFPSGRGGIMY</sequence>
<dbReference type="InterPro" id="IPR008927">
    <property type="entry name" value="6-PGluconate_DH-like_C_sf"/>
</dbReference>
<evidence type="ECO:0000256" key="2">
    <source>
        <dbReference type="ARBA" id="ARBA00023239"/>
    </source>
</evidence>
<keyword evidence="2" id="KW-0456">Lyase</keyword>
<dbReference type="PANTHER" id="PTHR23309:SF34">
    <property type="entry name" value="PEROXISOMAL FATTY ACID BETA-OXIDATION MULTIFUNCTIONAL PROTEIN AIM1-LIKE"/>
    <property type="match status" value="1"/>
</dbReference>
<dbReference type="GO" id="GO:0016829">
    <property type="term" value="F:lyase activity"/>
    <property type="evidence" value="ECO:0007669"/>
    <property type="project" value="UniProtKB-KW"/>
</dbReference>
<name>A0A9Q1QVK3_9SOLA</name>
<dbReference type="GO" id="GO:0003857">
    <property type="term" value="F:(3S)-3-hydroxyacyl-CoA dehydrogenase (NAD+) activity"/>
    <property type="evidence" value="ECO:0007669"/>
    <property type="project" value="TreeGrafter"/>
</dbReference>
<dbReference type="GO" id="GO:0006635">
    <property type="term" value="P:fatty acid beta-oxidation"/>
    <property type="evidence" value="ECO:0007669"/>
    <property type="project" value="TreeGrafter"/>
</dbReference>
<protein>
    <recommendedName>
        <fullName evidence="6">3-hydroxyacyl-CoA dehydrogenase C-terminal domain-containing protein</fullName>
    </recommendedName>
</protein>
<evidence type="ECO:0000256" key="3">
    <source>
        <dbReference type="ARBA" id="ARBA00023268"/>
    </source>
</evidence>
<dbReference type="Proteomes" id="UP001152561">
    <property type="component" value="Unassembled WGS sequence"/>
</dbReference>
<evidence type="ECO:0000313" key="4">
    <source>
        <dbReference type="EMBL" id="KAJ8526580.1"/>
    </source>
</evidence>
<dbReference type="PANTHER" id="PTHR23309">
    <property type="entry name" value="3-HYDROXYACYL-COA DEHYROGENASE"/>
    <property type="match status" value="1"/>
</dbReference>
<dbReference type="Gene3D" id="1.10.1040.50">
    <property type="match status" value="1"/>
</dbReference>
<keyword evidence="1" id="KW-0413">Isomerase</keyword>
<evidence type="ECO:0000313" key="5">
    <source>
        <dbReference type="Proteomes" id="UP001152561"/>
    </source>
</evidence>
<dbReference type="AlphaFoldDB" id="A0A9Q1QVK3"/>
<dbReference type="GO" id="GO:0005777">
    <property type="term" value="C:peroxisome"/>
    <property type="evidence" value="ECO:0007669"/>
    <property type="project" value="TreeGrafter"/>
</dbReference>
<comment type="caution">
    <text evidence="4">The sequence shown here is derived from an EMBL/GenBank/DDBJ whole genome shotgun (WGS) entry which is preliminary data.</text>
</comment>
<dbReference type="GO" id="GO:0016853">
    <property type="term" value="F:isomerase activity"/>
    <property type="evidence" value="ECO:0007669"/>
    <property type="project" value="UniProtKB-KW"/>
</dbReference>
<organism evidence="4 5">
    <name type="scientific">Anisodus acutangulus</name>
    <dbReference type="NCBI Taxonomy" id="402998"/>
    <lineage>
        <taxon>Eukaryota</taxon>
        <taxon>Viridiplantae</taxon>
        <taxon>Streptophyta</taxon>
        <taxon>Embryophyta</taxon>
        <taxon>Tracheophyta</taxon>
        <taxon>Spermatophyta</taxon>
        <taxon>Magnoliopsida</taxon>
        <taxon>eudicotyledons</taxon>
        <taxon>Gunneridae</taxon>
        <taxon>Pentapetalae</taxon>
        <taxon>asterids</taxon>
        <taxon>lamiids</taxon>
        <taxon>Solanales</taxon>
        <taxon>Solanaceae</taxon>
        <taxon>Solanoideae</taxon>
        <taxon>Hyoscyameae</taxon>
        <taxon>Anisodus</taxon>
    </lineage>
</organism>
<keyword evidence="3" id="KW-0511">Multifunctional enzyme</keyword>
<evidence type="ECO:0000256" key="1">
    <source>
        <dbReference type="ARBA" id="ARBA00023235"/>
    </source>
</evidence>